<name>A0A166V0P9_9GAMM</name>
<dbReference type="AlphaFoldDB" id="A0A166V0P9"/>
<keyword evidence="1" id="KW-1133">Transmembrane helix</keyword>
<evidence type="ECO:0000313" key="3">
    <source>
        <dbReference type="Proteomes" id="UP000076643"/>
    </source>
</evidence>
<dbReference type="PATRIC" id="fig|1365250.3.peg.4536"/>
<accession>A0A166V0P9</accession>
<dbReference type="EMBL" id="AUYB01000137">
    <property type="protein sequence ID" value="KZN31606.1"/>
    <property type="molecule type" value="Genomic_DNA"/>
</dbReference>
<dbReference type="Proteomes" id="UP000076643">
    <property type="component" value="Unassembled WGS sequence"/>
</dbReference>
<keyword evidence="1" id="KW-0472">Membrane</keyword>
<evidence type="ECO:0000256" key="1">
    <source>
        <dbReference type="SAM" id="Phobius"/>
    </source>
</evidence>
<gene>
    <name evidence="2" type="ORF">N475_22920</name>
</gene>
<keyword evidence="3" id="KW-1185">Reference proteome</keyword>
<keyword evidence="1" id="KW-0812">Transmembrane</keyword>
<comment type="caution">
    <text evidence="2">The sequence shown here is derived from an EMBL/GenBank/DDBJ whole genome shotgun (WGS) entry which is preliminary data.</text>
</comment>
<proteinExistence type="predicted"/>
<organism evidence="2 3">
    <name type="scientific">Pseudoalteromonas luteoviolacea DSM 6061</name>
    <dbReference type="NCBI Taxonomy" id="1365250"/>
    <lineage>
        <taxon>Bacteria</taxon>
        <taxon>Pseudomonadati</taxon>
        <taxon>Pseudomonadota</taxon>
        <taxon>Gammaproteobacteria</taxon>
        <taxon>Alteromonadales</taxon>
        <taxon>Pseudoalteromonadaceae</taxon>
        <taxon>Pseudoalteromonas</taxon>
    </lineage>
</organism>
<sequence>MSVFLFMDFMSYKLFNFFVCFVLCYCSGVFFNVNVGSVFNK</sequence>
<protein>
    <submittedName>
        <fullName evidence="2">Uncharacterized protein</fullName>
    </submittedName>
</protein>
<reference evidence="2 3" key="1">
    <citation type="submission" date="2013-07" db="EMBL/GenBank/DDBJ databases">
        <title>Comparative Genomic and Metabolomic Analysis of Twelve Strains of Pseudoalteromonas luteoviolacea.</title>
        <authorList>
            <person name="Vynne N.G."/>
            <person name="Mansson M."/>
            <person name="Gram L."/>
        </authorList>
    </citation>
    <scope>NUCLEOTIDE SEQUENCE [LARGE SCALE GENOMIC DNA]</scope>
    <source>
        <strain evidence="2 3">DSM 6061</strain>
    </source>
</reference>
<feature type="transmembrane region" description="Helical" evidence="1">
    <location>
        <begin position="12"/>
        <end position="31"/>
    </location>
</feature>
<evidence type="ECO:0000313" key="2">
    <source>
        <dbReference type="EMBL" id="KZN31606.1"/>
    </source>
</evidence>